<dbReference type="Gene3D" id="1.10.10.60">
    <property type="entry name" value="Homeodomain-like"/>
    <property type="match status" value="2"/>
</dbReference>
<accession>A0ABU9HXZ1</accession>
<keyword evidence="6" id="KW-1185">Reference proteome</keyword>
<dbReference type="EMBL" id="JBBYHR010000004">
    <property type="protein sequence ID" value="MEL1244598.1"/>
    <property type="molecule type" value="Genomic_DNA"/>
</dbReference>
<keyword evidence="2" id="KW-0238">DNA-binding</keyword>
<evidence type="ECO:0000259" key="4">
    <source>
        <dbReference type="PROSITE" id="PS01124"/>
    </source>
</evidence>
<dbReference type="InterPro" id="IPR054015">
    <property type="entry name" value="ExsA-like_N"/>
</dbReference>
<evidence type="ECO:0000313" key="5">
    <source>
        <dbReference type="EMBL" id="MEL1244598.1"/>
    </source>
</evidence>
<dbReference type="Pfam" id="PF22200">
    <property type="entry name" value="ExsA_N"/>
    <property type="match status" value="1"/>
</dbReference>
<evidence type="ECO:0000313" key="6">
    <source>
        <dbReference type="Proteomes" id="UP001464555"/>
    </source>
</evidence>
<name>A0ABU9HXZ1_9FLAO</name>
<evidence type="ECO:0000256" key="2">
    <source>
        <dbReference type="ARBA" id="ARBA00023125"/>
    </source>
</evidence>
<evidence type="ECO:0000256" key="3">
    <source>
        <dbReference type="ARBA" id="ARBA00023163"/>
    </source>
</evidence>
<keyword evidence="3" id="KW-0804">Transcription</keyword>
<reference evidence="5 6" key="1">
    <citation type="submission" date="2024-04" db="EMBL/GenBank/DDBJ databases">
        <title>Flavobacterium sp. DGU11 16S ribosomal RNA gene Genome sequencing and assembly.</title>
        <authorList>
            <person name="Park S."/>
        </authorList>
    </citation>
    <scope>NUCLEOTIDE SEQUENCE [LARGE SCALE GENOMIC DNA]</scope>
    <source>
        <strain evidence="5 6">DGU11</strain>
    </source>
</reference>
<dbReference type="PANTHER" id="PTHR43280">
    <property type="entry name" value="ARAC-FAMILY TRANSCRIPTIONAL REGULATOR"/>
    <property type="match status" value="1"/>
</dbReference>
<dbReference type="InterPro" id="IPR009057">
    <property type="entry name" value="Homeodomain-like_sf"/>
</dbReference>
<dbReference type="PROSITE" id="PS01124">
    <property type="entry name" value="HTH_ARAC_FAMILY_2"/>
    <property type="match status" value="1"/>
</dbReference>
<dbReference type="Proteomes" id="UP001464555">
    <property type="component" value="Unassembled WGS sequence"/>
</dbReference>
<protein>
    <submittedName>
        <fullName evidence="5">AraC family transcriptional regulator</fullName>
    </submittedName>
</protein>
<proteinExistence type="predicted"/>
<keyword evidence="1" id="KW-0805">Transcription regulation</keyword>
<dbReference type="InterPro" id="IPR018060">
    <property type="entry name" value="HTH_AraC"/>
</dbReference>
<dbReference type="Pfam" id="PF12833">
    <property type="entry name" value="HTH_18"/>
    <property type="match status" value="1"/>
</dbReference>
<dbReference type="PANTHER" id="PTHR43280:SF2">
    <property type="entry name" value="HTH-TYPE TRANSCRIPTIONAL REGULATOR EXSA"/>
    <property type="match status" value="1"/>
</dbReference>
<sequence>MSSIIYTLPEGFTTGTDDTLIYFYTNDRPSEKNKVVFTKNMLCLLQNGIKVVHTANGKEIVTNEEVLMLASGSILMSEQTVANKYEAILIFFGNKTLSDFCAKRRLSFNEKSPSKSIFKVPQDSFLKNFCLSLKLLKEQGNSEMNEVKIQEVLNYISTTSPDIFNRFVGQALAGKSDIKIKQVVGLNLHNGLTTEELAFLCDMSVSTFKRHFAALYNMPPQKYFLQQKMDQAKLLLSLQKRPSEIYAELGYENLSAFSNEFKKHFGLSPKQFQTENGPGEKAFGLPEQQFFKDVPATL</sequence>
<gene>
    <name evidence="5" type="ORF">AAEO56_10025</name>
</gene>
<feature type="domain" description="HTH araC/xylS-type" evidence="4">
    <location>
        <begin position="178"/>
        <end position="275"/>
    </location>
</feature>
<comment type="caution">
    <text evidence="5">The sequence shown here is derived from an EMBL/GenBank/DDBJ whole genome shotgun (WGS) entry which is preliminary data.</text>
</comment>
<dbReference type="SMART" id="SM00342">
    <property type="entry name" value="HTH_ARAC"/>
    <property type="match status" value="1"/>
</dbReference>
<dbReference type="SUPFAM" id="SSF46689">
    <property type="entry name" value="Homeodomain-like"/>
    <property type="match status" value="2"/>
</dbReference>
<dbReference type="RefSeq" id="WP_341696913.1">
    <property type="nucleotide sequence ID" value="NZ_JBBYHR010000004.1"/>
</dbReference>
<organism evidence="5 6">
    <name type="scientific">Flavobacterium arundinis</name>
    <dbReference type="NCBI Taxonomy" id="3139143"/>
    <lineage>
        <taxon>Bacteria</taxon>
        <taxon>Pseudomonadati</taxon>
        <taxon>Bacteroidota</taxon>
        <taxon>Flavobacteriia</taxon>
        <taxon>Flavobacteriales</taxon>
        <taxon>Flavobacteriaceae</taxon>
        <taxon>Flavobacterium</taxon>
    </lineage>
</organism>
<evidence type="ECO:0000256" key="1">
    <source>
        <dbReference type="ARBA" id="ARBA00023015"/>
    </source>
</evidence>